<keyword evidence="6 7" id="KW-0326">Glycosidase</keyword>
<dbReference type="PROSITE" id="PS00775">
    <property type="entry name" value="GLYCOSYL_HYDROL_F3"/>
    <property type="match status" value="1"/>
</dbReference>
<sequence length="1068" mass="112872">MPRWPAFRQIRPRRRTALVTTVALLTGLLPLGVASQAVADDPAPTVLAAFEGAEPFASPPNAGIFGWGSDGDDPPTMELQTRADAPVGGKVLHGTYNISGYGGFSHDVTFDQNPGDWSMHKGIRFWWYGQNTAPLPPGSGKRIFFEIKDGGANAEASELWNTSFTDDWQGWHQVEIPFSDLVYRGDYQPVGGIDQVLNLTQMWGYAFTMPVGTPGEFAIDQVEVYGKADPALKASVVTDAGVYPVKEGGTAQVKVSVATTGSIPLEAPVTVEYRTGTGTAGSDDYQPVSGAFTFPAGTPSGASQTISVVTKKDKAAEVAETIPVELTVTGAKAPTTTPQVVINAHDLPYLNAKLPVKTRVKDLLSRMTLAEKIGQMTQAERNALRSKSDIASYALGSLLSGGGSVPTPNTPAAWAAMIDSYQLNAQATRLQVPLIYGVDAVHGHNNVIGATILPHNIGMGATRDPDLSRRTGELTATEVRATGIPWDFAPCVCVVRDDRWGRAYEGYSEDPALVKTMASVITGMQGKADGSQLNQNNHVLATAKHYVGDGGTTYGSSTTGSYKIDQGITKVTPQQLEAIHLDPFKTSVDLGVGTVMPSYSSVDIIGDDGVSVTGPVKMHGNAALINGVLKQRMGFDGFVISDWQAIDQLPGDYPSDIRTSINAGLDMIMVPTNYQGFTQGLTDEVTAGRVTQARVDDAVSRILTQKFKLGLFEHPYSDTSKLGSIGSAEHRATAREAAAKSQVLLKNDGNLLPLASTSKVYVAGSNANDLGNQMGGWSITWQGGSGNTTTGTTILDGIKQVVPTATFSQDASAPLEGHDVGVVVVGERPYAEGIGDVGNNGHTLGLTAADKAAVDKVCAAMKCVVLVVSGRPQVIADQLGEINALVASWLPGTEGAGVADVLFGKRPFGGRLPVSWPKSEAQEPLNVGDASYDPQYPYGWGLTTQAAARQKLADTKKELLRKGFTSPDVLASVIYIDLALRVKDWSGPQATSALAALGQAGKYLQRAKVDSFADDDAVVAGARWIAQDQIGQNLDEATSKLTSDAEHLALTGELSNAIAKLTAAYELH</sequence>
<dbReference type="InterPro" id="IPR038081">
    <property type="entry name" value="CalX-like_sf"/>
</dbReference>
<evidence type="ECO:0000256" key="8">
    <source>
        <dbReference type="SAM" id="SignalP"/>
    </source>
</evidence>
<dbReference type="InterPro" id="IPR017853">
    <property type="entry name" value="GH"/>
</dbReference>
<feature type="domain" description="Glycoside hydrolase family 3 N-terminal" evidence="9">
    <location>
        <begin position="368"/>
        <end position="704"/>
    </location>
</feature>
<evidence type="ECO:0000256" key="5">
    <source>
        <dbReference type="ARBA" id="ARBA00022801"/>
    </source>
</evidence>
<dbReference type="InterPro" id="IPR001764">
    <property type="entry name" value="Glyco_hydro_3_N"/>
</dbReference>
<dbReference type="EC" id="3.2.1.21" evidence="3"/>
<reference evidence="12 13" key="1">
    <citation type="journal article" date="2019" name="Int. J. Syst. Evol. Microbiol.">
        <title>The Global Catalogue of Microorganisms (GCM) 10K type strain sequencing project: providing services to taxonomists for standard genome sequencing and annotation.</title>
        <authorList>
            <consortium name="The Broad Institute Genomics Platform"/>
            <consortium name="The Broad Institute Genome Sequencing Center for Infectious Disease"/>
            <person name="Wu L."/>
            <person name="Ma J."/>
        </authorList>
    </citation>
    <scope>NUCLEOTIDE SEQUENCE [LARGE SCALE GENOMIC DNA]</scope>
    <source>
        <strain evidence="12 13">JCM 14306</strain>
    </source>
</reference>
<dbReference type="Pfam" id="PF00933">
    <property type="entry name" value="Glyco_hydro_3"/>
    <property type="match status" value="1"/>
</dbReference>
<dbReference type="SUPFAM" id="SSF49785">
    <property type="entry name" value="Galactose-binding domain-like"/>
    <property type="match status" value="1"/>
</dbReference>
<evidence type="ECO:0000256" key="2">
    <source>
        <dbReference type="ARBA" id="ARBA00005336"/>
    </source>
</evidence>
<dbReference type="PANTHER" id="PTHR30620:SF16">
    <property type="entry name" value="LYSOSOMAL BETA GLUCOSIDASE"/>
    <property type="match status" value="1"/>
</dbReference>
<comment type="caution">
    <text evidence="12">The sequence shown here is derived from an EMBL/GenBank/DDBJ whole genome shotgun (WGS) entry which is preliminary data.</text>
</comment>
<dbReference type="Gene3D" id="3.40.50.1700">
    <property type="entry name" value="Glycoside hydrolase family 3 C-terminal domain"/>
    <property type="match status" value="1"/>
</dbReference>
<dbReference type="PRINTS" id="PR00133">
    <property type="entry name" value="GLHYDRLASE3"/>
</dbReference>
<keyword evidence="4 8" id="KW-0732">Signal</keyword>
<dbReference type="InterPro" id="IPR036881">
    <property type="entry name" value="Glyco_hydro_3_C_sf"/>
</dbReference>
<evidence type="ECO:0000256" key="3">
    <source>
        <dbReference type="ARBA" id="ARBA00012744"/>
    </source>
</evidence>
<feature type="signal peptide" evidence="8">
    <location>
        <begin position="1"/>
        <end position="39"/>
    </location>
</feature>
<evidence type="ECO:0000256" key="7">
    <source>
        <dbReference type="RuleBase" id="RU361161"/>
    </source>
</evidence>
<dbReference type="SUPFAM" id="SSF52279">
    <property type="entry name" value="Beta-D-glucan exohydrolase, C-terminal domain"/>
    <property type="match status" value="1"/>
</dbReference>
<evidence type="ECO:0000256" key="1">
    <source>
        <dbReference type="ARBA" id="ARBA00000448"/>
    </source>
</evidence>
<dbReference type="InterPro" id="IPR019800">
    <property type="entry name" value="Glyco_hydro_3_AS"/>
</dbReference>
<evidence type="ECO:0000313" key="12">
    <source>
        <dbReference type="EMBL" id="GAA1634374.1"/>
    </source>
</evidence>
<evidence type="ECO:0000256" key="4">
    <source>
        <dbReference type="ARBA" id="ARBA00022729"/>
    </source>
</evidence>
<dbReference type="RefSeq" id="WP_344111160.1">
    <property type="nucleotide sequence ID" value="NZ_BAAANE010000004.1"/>
</dbReference>
<dbReference type="InterPro" id="IPR008979">
    <property type="entry name" value="Galactose-bd-like_sf"/>
</dbReference>
<feature type="chain" id="PRO_5046968279" description="beta-glucosidase" evidence="8">
    <location>
        <begin position="40"/>
        <end position="1068"/>
    </location>
</feature>
<evidence type="ECO:0000259" key="9">
    <source>
        <dbReference type="Pfam" id="PF00933"/>
    </source>
</evidence>
<dbReference type="EMBL" id="BAAANE010000004">
    <property type="protein sequence ID" value="GAA1634374.1"/>
    <property type="molecule type" value="Genomic_DNA"/>
</dbReference>
<keyword evidence="5 7" id="KW-0378">Hydrolase</keyword>
<feature type="domain" description="Glycoside hydrolase family 3 C-terminal" evidence="10">
    <location>
        <begin position="743"/>
        <end position="943"/>
    </location>
</feature>
<comment type="catalytic activity">
    <reaction evidence="1">
        <text>Hydrolysis of terminal, non-reducing beta-D-glucosyl residues with release of beta-D-glucose.</text>
        <dbReference type="EC" id="3.2.1.21"/>
    </reaction>
</comment>
<organism evidence="12 13">
    <name type="scientific">Kribbella alba</name>
    <dbReference type="NCBI Taxonomy" id="190197"/>
    <lineage>
        <taxon>Bacteria</taxon>
        <taxon>Bacillati</taxon>
        <taxon>Actinomycetota</taxon>
        <taxon>Actinomycetes</taxon>
        <taxon>Propionibacteriales</taxon>
        <taxon>Kribbellaceae</taxon>
        <taxon>Kribbella</taxon>
    </lineage>
</organism>
<dbReference type="Gene3D" id="3.20.20.300">
    <property type="entry name" value="Glycoside hydrolase, family 3, N-terminal domain"/>
    <property type="match status" value="1"/>
</dbReference>
<dbReference type="SUPFAM" id="SSF141072">
    <property type="entry name" value="CalX-like"/>
    <property type="match status" value="1"/>
</dbReference>
<accession>A0ABN2F956</accession>
<dbReference type="PANTHER" id="PTHR30620">
    <property type="entry name" value="PERIPLASMIC BETA-GLUCOSIDASE-RELATED"/>
    <property type="match status" value="1"/>
</dbReference>
<evidence type="ECO:0000256" key="6">
    <source>
        <dbReference type="ARBA" id="ARBA00023295"/>
    </source>
</evidence>
<comment type="similarity">
    <text evidence="2 7">Belongs to the glycosyl hydrolase 3 family.</text>
</comment>
<evidence type="ECO:0000313" key="13">
    <source>
        <dbReference type="Proteomes" id="UP001501319"/>
    </source>
</evidence>
<dbReference type="Pfam" id="PF03425">
    <property type="entry name" value="CBM_11"/>
    <property type="match status" value="1"/>
</dbReference>
<dbReference type="Pfam" id="PF01915">
    <property type="entry name" value="Glyco_hydro_3_C"/>
    <property type="match status" value="1"/>
</dbReference>
<protein>
    <recommendedName>
        <fullName evidence="3">beta-glucosidase</fullName>
        <ecNumber evidence="3">3.2.1.21</ecNumber>
    </recommendedName>
</protein>
<dbReference type="InterPro" id="IPR036962">
    <property type="entry name" value="Glyco_hydro_3_N_sf"/>
</dbReference>
<dbReference type="Proteomes" id="UP001501319">
    <property type="component" value="Unassembled WGS sequence"/>
</dbReference>
<keyword evidence="13" id="KW-1185">Reference proteome</keyword>
<dbReference type="Gene3D" id="2.60.120.430">
    <property type="entry name" value="Galactose-binding lectin"/>
    <property type="match status" value="1"/>
</dbReference>
<evidence type="ECO:0000259" key="10">
    <source>
        <dbReference type="Pfam" id="PF01915"/>
    </source>
</evidence>
<proteinExistence type="inferred from homology"/>
<gene>
    <name evidence="12" type="ORF">GCM10009744_23850</name>
</gene>
<dbReference type="Gene3D" id="2.60.40.2030">
    <property type="match status" value="1"/>
</dbReference>
<dbReference type="SUPFAM" id="SSF51445">
    <property type="entry name" value="(Trans)glycosidases"/>
    <property type="match status" value="1"/>
</dbReference>
<feature type="domain" description="CBM11" evidence="11">
    <location>
        <begin position="49"/>
        <end position="226"/>
    </location>
</feature>
<dbReference type="InterPro" id="IPR051915">
    <property type="entry name" value="Cellulose_Degrad_GH3"/>
</dbReference>
<name>A0ABN2F956_9ACTN</name>
<dbReference type="InterPro" id="IPR002772">
    <property type="entry name" value="Glyco_hydro_3_C"/>
</dbReference>
<evidence type="ECO:0000259" key="11">
    <source>
        <dbReference type="Pfam" id="PF03425"/>
    </source>
</evidence>
<dbReference type="InterPro" id="IPR005087">
    <property type="entry name" value="CBM11"/>
</dbReference>